<accession>A0A558HSG1</accession>
<sequence length="337" mass="37698">MPDFSELLDHGPFIRLPDMLPGQTSSPLECYLSHYGLDALRSEDITVHAGHLDAGGFRLWAQLWTPSKPRGTIFVVHGYFDHLALYRHLLAHLLRQGWQVALWDLPGHGLSSGEPASIDDFGDYVGCLKFFQQYLETRELAPRPWFGVGQSTGGSVLATDALTRGMDSQWRGIALLAPLVRPHGWPQSRWLHSMARPFIDSIPRKYRANTNDAAFYEFLSTNDPLQADRLAVKWVTAMRAWIPRIQALPPCQLPTLILQGEQDTTVDWQWNLGVLASKFPNARIHRHPEAQHHLVNEAEPIRTALFAELDTFLDALSPRVVPAHAGDDDAGAPACNA</sequence>
<keyword evidence="2" id="KW-0378">Hydrolase</keyword>
<dbReference type="Pfam" id="PF12146">
    <property type="entry name" value="Hydrolase_4"/>
    <property type="match status" value="1"/>
</dbReference>
<feature type="domain" description="Serine aminopeptidase S33" evidence="1">
    <location>
        <begin position="68"/>
        <end position="298"/>
    </location>
</feature>
<comment type="caution">
    <text evidence="2">The sequence shown here is derived from an EMBL/GenBank/DDBJ whole genome shotgun (WGS) entry which is preliminary data.</text>
</comment>
<evidence type="ECO:0000313" key="3">
    <source>
        <dbReference type="Proteomes" id="UP000319941"/>
    </source>
</evidence>
<dbReference type="PANTHER" id="PTHR11614">
    <property type="entry name" value="PHOSPHOLIPASE-RELATED"/>
    <property type="match status" value="1"/>
</dbReference>
<dbReference type="Gene3D" id="3.40.50.1820">
    <property type="entry name" value="alpha/beta hydrolase"/>
    <property type="match status" value="1"/>
</dbReference>
<reference evidence="2 3" key="1">
    <citation type="submission" date="2019-07" db="EMBL/GenBank/DDBJ databases">
        <title>Diversity of Bacteria from Kongsfjorden, Arctic.</title>
        <authorList>
            <person name="Yu Y."/>
        </authorList>
    </citation>
    <scope>NUCLEOTIDE SEQUENCE [LARGE SCALE GENOMIC DNA]</scope>
    <source>
        <strain evidence="2 3">SM1923</strain>
    </source>
</reference>
<gene>
    <name evidence="2" type="ORF">FQP86_05730</name>
</gene>
<dbReference type="EMBL" id="VNFH01000003">
    <property type="protein sequence ID" value="TVU72021.1"/>
    <property type="molecule type" value="Genomic_DNA"/>
</dbReference>
<dbReference type="InterPro" id="IPR022742">
    <property type="entry name" value="Hydrolase_4"/>
</dbReference>
<dbReference type="AlphaFoldDB" id="A0A558HSG1"/>
<dbReference type="InterPro" id="IPR051044">
    <property type="entry name" value="MAG_DAG_Lipase"/>
</dbReference>
<dbReference type="STRING" id="553385.GCA_000591415_01281"/>
<keyword evidence="3" id="KW-1185">Reference proteome</keyword>
<dbReference type="SUPFAM" id="SSF53474">
    <property type="entry name" value="alpha/beta-Hydrolases"/>
    <property type="match status" value="1"/>
</dbReference>
<dbReference type="GO" id="GO:0016787">
    <property type="term" value="F:hydrolase activity"/>
    <property type="evidence" value="ECO:0007669"/>
    <property type="project" value="UniProtKB-KW"/>
</dbReference>
<evidence type="ECO:0000313" key="2">
    <source>
        <dbReference type="EMBL" id="TVU72021.1"/>
    </source>
</evidence>
<dbReference type="InterPro" id="IPR029058">
    <property type="entry name" value="AB_hydrolase_fold"/>
</dbReference>
<dbReference type="RefSeq" id="WP_088743558.1">
    <property type="nucleotide sequence ID" value="NZ_CAWOWR010000087.1"/>
</dbReference>
<protein>
    <submittedName>
        <fullName evidence="2">Alpha/beta hydrolase</fullName>
    </submittedName>
</protein>
<dbReference type="OrthoDB" id="5614837at2"/>
<proteinExistence type="predicted"/>
<dbReference type="Proteomes" id="UP000319941">
    <property type="component" value="Unassembled WGS sequence"/>
</dbReference>
<organism evidence="2 3">
    <name type="scientific">Cobetia crustatorum</name>
    <dbReference type="NCBI Taxonomy" id="553385"/>
    <lineage>
        <taxon>Bacteria</taxon>
        <taxon>Pseudomonadati</taxon>
        <taxon>Pseudomonadota</taxon>
        <taxon>Gammaproteobacteria</taxon>
        <taxon>Oceanospirillales</taxon>
        <taxon>Halomonadaceae</taxon>
        <taxon>Cobetia</taxon>
    </lineage>
</organism>
<evidence type="ECO:0000259" key="1">
    <source>
        <dbReference type="Pfam" id="PF12146"/>
    </source>
</evidence>
<name>A0A558HSG1_9GAMM</name>